<accession>A0A5J4VU06</accession>
<sequence>MKLKLRNIQGEINNKSKATKTFGHCAKETDIDSPPQMSIAIVTHYDPSLVSTTLARHEVGYSWHEGFLVRNQQFLAVNEADHREETRSTIKDSDIDEYEQAAEVLIKDIPYELVLAADEVGYQLLVDSRTKMIIVKASDKLKKLHFPVDRSETQLLIMSAPFEY</sequence>
<organism evidence="1 2">
    <name type="scientific">Streblomastix strix</name>
    <dbReference type="NCBI Taxonomy" id="222440"/>
    <lineage>
        <taxon>Eukaryota</taxon>
        <taxon>Metamonada</taxon>
        <taxon>Preaxostyla</taxon>
        <taxon>Oxymonadida</taxon>
        <taxon>Streblomastigidae</taxon>
        <taxon>Streblomastix</taxon>
    </lineage>
</organism>
<evidence type="ECO:0000313" key="2">
    <source>
        <dbReference type="Proteomes" id="UP000324800"/>
    </source>
</evidence>
<dbReference type="EMBL" id="SNRW01005172">
    <property type="protein sequence ID" value="KAA6385646.1"/>
    <property type="molecule type" value="Genomic_DNA"/>
</dbReference>
<name>A0A5J4VU06_9EUKA</name>
<proteinExistence type="predicted"/>
<gene>
    <name evidence="1" type="ORF">EZS28_018828</name>
</gene>
<reference evidence="1 2" key="1">
    <citation type="submission" date="2019-03" db="EMBL/GenBank/DDBJ databases">
        <title>Single cell metagenomics reveals metabolic interactions within the superorganism composed of flagellate Streblomastix strix and complex community of Bacteroidetes bacteria on its surface.</title>
        <authorList>
            <person name="Treitli S.C."/>
            <person name="Kolisko M."/>
            <person name="Husnik F."/>
            <person name="Keeling P."/>
            <person name="Hampl V."/>
        </authorList>
    </citation>
    <scope>NUCLEOTIDE SEQUENCE [LARGE SCALE GENOMIC DNA]</scope>
    <source>
        <strain evidence="1">ST1C</strain>
    </source>
</reference>
<dbReference type="Proteomes" id="UP000324800">
    <property type="component" value="Unassembled WGS sequence"/>
</dbReference>
<dbReference type="AlphaFoldDB" id="A0A5J4VU06"/>
<comment type="caution">
    <text evidence="1">The sequence shown here is derived from an EMBL/GenBank/DDBJ whole genome shotgun (WGS) entry which is preliminary data.</text>
</comment>
<protein>
    <submittedName>
        <fullName evidence="1">Uncharacterized protein</fullName>
    </submittedName>
</protein>
<evidence type="ECO:0000313" key="1">
    <source>
        <dbReference type="EMBL" id="KAA6385646.1"/>
    </source>
</evidence>